<dbReference type="Pfam" id="PF04628">
    <property type="entry name" value="Sedlin_N"/>
    <property type="match status" value="1"/>
</dbReference>
<keyword evidence="4" id="KW-1185">Reference proteome</keyword>
<dbReference type="InterPro" id="IPR006722">
    <property type="entry name" value="Sedlin"/>
</dbReference>
<gene>
    <name evidence="3" type="ORF">K437DRAFT_145921</name>
</gene>
<dbReference type="InterPro" id="IPR011012">
    <property type="entry name" value="Longin-like_dom_sf"/>
</dbReference>
<dbReference type="HOGENOM" id="CLU_085828_2_1_1"/>
<dbReference type="OMA" id="LRYHYFA"/>
<protein>
    <recommendedName>
        <fullName evidence="2">Trafficking protein particle complex subunit 2-like protein</fullName>
    </recommendedName>
</protein>
<sequence>MIDNRIHSIALISPRNSPLYVRNFIGSQTSSSNLNANATAGGEASAASPAPGIDETAVAAAQLKTNYIAHSALDIIEDRTANKQQEQYLGLLMTIEDVAVYGFQTSTKVKIVVMLLLSDQIVRDIDIITIFRAINNAYLAYLSNPFNDSSLSIAKLPRNEALLPANARVIRSRKFDRAMEGVVGLG</sequence>
<evidence type="ECO:0000256" key="1">
    <source>
        <dbReference type="ARBA" id="ARBA00006626"/>
    </source>
</evidence>
<dbReference type="GO" id="GO:0005737">
    <property type="term" value="C:cytoplasm"/>
    <property type="evidence" value="ECO:0007669"/>
    <property type="project" value="GOC"/>
</dbReference>
<dbReference type="Gene3D" id="3.30.450.70">
    <property type="match status" value="1"/>
</dbReference>
<dbReference type="GO" id="GO:0006888">
    <property type="term" value="P:endoplasmic reticulum to Golgi vesicle-mediated transport"/>
    <property type="evidence" value="ECO:0007669"/>
    <property type="project" value="InterPro"/>
</dbReference>
<name>A0A066VU15_TILAU</name>
<dbReference type="PANTHER" id="PTHR12403">
    <property type="entry name" value="TRAFFICKING PROTEIN PARTICLE COMPLEX SUBUNIT 2"/>
    <property type="match status" value="1"/>
</dbReference>
<dbReference type="STRING" id="1037660.A0A066VU15"/>
<evidence type="ECO:0000313" key="3">
    <source>
        <dbReference type="EMBL" id="KDN43763.1"/>
    </source>
</evidence>
<dbReference type="OrthoDB" id="18320at2759"/>
<evidence type="ECO:0000313" key="4">
    <source>
        <dbReference type="Proteomes" id="UP000027361"/>
    </source>
</evidence>
<accession>A0A066VU15</accession>
<proteinExistence type="inferred from homology"/>
<dbReference type="SUPFAM" id="SSF64356">
    <property type="entry name" value="SNARE-like"/>
    <property type="match status" value="1"/>
</dbReference>
<comment type="caution">
    <text evidence="3">The sequence shown here is derived from an EMBL/GenBank/DDBJ whole genome shotgun (WGS) entry which is preliminary data.</text>
</comment>
<dbReference type="RefSeq" id="XP_013242478.1">
    <property type="nucleotide sequence ID" value="XM_013387024.1"/>
</dbReference>
<comment type="similarity">
    <text evidence="1">Belongs to the TRAPP small subunits family. Sedlin subfamily.</text>
</comment>
<dbReference type="Proteomes" id="UP000027361">
    <property type="component" value="Unassembled WGS sequence"/>
</dbReference>
<dbReference type="AlphaFoldDB" id="A0A066VU15"/>
<dbReference type="InterPro" id="IPR044760">
    <property type="entry name" value="TRAPPC2L"/>
</dbReference>
<reference evidence="3 4" key="1">
    <citation type="submission" date="2014-05" db="EMBL/GenBank/DDBJ databases">
        <title>Draft genome sequence of a rare smut relative, Tilletiaria anomala UBC 951.</title>
        <authorList>
            <consortium name="DOE Joint Genome Institute"/>
            <person name="Toome M."/>
            <person name="Kuo A."/>
            <person name="Henrissat B."/>
            <person name="Lipzen A."/>
            <person name="Tritt A."/>
            <person name="Yoshinaga Y."/>
            <person name="Zane M."/>
            <person name="Barry K."/>
            <person name="Grigoriev I.V."/>
            <person name="Spatafora J.W."/>
            <person name="Aimea M.C."/>
        </authorList>
    </citation>
    <scope>NUCLEOTIDE SEQUENCE [LARGE SCALE GENOMIC DNA]</scope>
    <source>
        <strain evidence="3 4">UBC 951</strain>
    </source>
</reference>
<dbReference type="EMBL" id="JMSN01000058">
    <property type="protein sequence ID" value="KDN43763.1"/>
    <property type="molecule type" value="Genomic_DNA"/>
</dbReference>
<dbReference type="GeneID" id="25261582"/>
<dbReference type="CDD" id="cd14854">
    <property type="entry name" value="TRAPPC2L"/>
    <property type="match status" value="1"/>
</dbReference>
<dbReference type="InParanoid" id="A0A066VU15"/>
<organism evidence="3 4">
    <name type="scientific">Tilletiaria anomala (strain ATCC 24038 / CBS 436.72 / UBC 951)</name>
    <dbReference type="NCBI Taxonomy" id="1037660"/>
    <lineage>
        <taxon>Eukaryota</taxon>
        <taxon>Fungi</taxon>
        <taxon>Dikarya</taxon>
        <taxon>Basidiomycota</taxon>
        <taxon>Ustilaginomycotina</taxon>
        <taxon>Exobasidiomycetes</taxon>
        <taxon>Georgefischeriales</taxon>
        <taxon>Tilletiariaceae</taxon>
        <taxon>Tilletiaria</taxon>
    </lineage>
</organism>
<evidence type="ECO:0000256" key="2">
    <source>
        <dbReference type="ARBA" id="ARBA00024408"/>
    </source>
</evidence>